<dbReference type="PANTHER" id="PTHR11142:SF0">
    <property type="entry name" value="TRNA PSEUDOURIDINE SYNTHASE-LIKE 1"/>
    <property type="match status" value="1"/>
</dbReference>
<comment type="function">
    <text evidence="4">Formation of pseudouridine at positions 38, 39 and 40 in the anticodon stem and loop of transfer RNAs.</text>
</comment>
<feature type="domain" description="Pseudouridine synthase I TruA alpha/beta" evidence="8">
    <location>
        <begin position="149"/>
        <end position="249"/>
    </location>
</feature>
<dbReference type="PIRSF" id="PIRSF001430">
    <property type="entry name" value="tRNA_psdUrid_synth"/>
    <property type="match status" value="1"/>
</dbReference>
<sequence length="257" mass="28679">MDQAGPMRTLKLVLAYDGTGYCGWQVQPNGPTIQEELGRAIEKITGTRTLPVACSRTDSGVHALAQVAHLRTETTLEPSVLKRALNAELPEQIRVVSVDEVGDDFHAVHAAKWKLYRYVFHDGAIPDVFLRHYCWRIPYRLDVEAMNRAAKALEGTHDFRCFETEWPNRATSVRTIRRCMLTRLGDCISLDVEGDGFLYNMVRAIAGSLHEVGRGKWPIGRIAEIVERGERAQAGPTAPAKGLFLTHVELAADMARD</sequence>
<dbReference type="CDD" id="cd02570">
    <property type="entry name" value="PseudoU_synth_EcTruA"/>
    <property type="match status" value="1"/>
</dbReference>
<comment type="catalytic activity">
    <reaction evidence="4 7">
        <text>uridine(38/39/40) in tRNA = pseudouridine(38/39/40) in tRNA</text>
        <dbReference type="Rhea" id="RHEA:22376"/>
        <dbReference type="Rhea" id="RHEA-COMP:10085"/>
        <dbReference type="Rhea" id="RHEA-COMP:10087"/>
        <dbReference type="ChEBI" id="CHEBI:65314"/>
        <dbReference type="ChEBI" id="CHEBI:65315"/>
        <dbReference type="EC" id="5.4.99.12"/>
    </reaction>
</comment>
<dbReference type="InterPro" id="IPR020094">
    <property type="entry name" value="TruA/RsuA/RluB/E/F_N"/>
</dbReference>
<feature type="domain" description="Pseudouridine synthase I TruA alpha/beta" evidence="8">
    <location>
        <begin position="15"/>
        <end position="107"/>
    </location>
</feature>
<feature type="binding site" evidence="4 6">
    <location>
        <position position="116"/>
    </location>
    <ligand>
        <name>substrate</name>
    </ligand>
</feature>
<dbReference type="InterPro" id="IPR020097">
    <property type="entry name" value="PsdUridine_synth_TruA_a/b_dom"/>
</dbReference>
<dbReference type="InterPro" id="IPR020095">
    <property type="entry name" value="PsdUridine_synth_TruA_C"/>
</dbReference>
<dbReference type="Gene3D" id="3.30.70.660">
    <property type="entry name" value="Pseudouridine synthase I, catalytic domain, C-terminal subdomain"/>
    <property type="match status" value="1"/>
</dbReference>
<dbReference type="GO" id="GO:0031119">
    <property type="term" value="P:tRNA pseudouridine synthesis"/>
    <property type="evidence" value="ECO:0007669"/>
    <property type="project" value="UniProtKB-UniRule"/>
</dbReference>
<dbReference type="NCBIfam" id="TIGR00071">
    <property type="entry name" value="hisT_truA"/>
    <property type="match status" value="1"/>
</dbReference>
<keyword evidence="2 4" id="KW-0819">tRNA processing</keyword>
<evidence type="ECO:0000313" key="9">
    <source>
        <dbReference type="EMBL" id="QDU59529.1"/>
    </source>
</evidence>
<name>A0A518AXR7_9BACT</name>
<proteinExistence type="inferred from homology"/>
<dbReference type="GO" id="GO:0160147">
    <property type="term" value="F:tRNA pseudouridine(38-40) synthase activity"/>
    <property type="evidence" value="ECO:0007669"/>
    <property type="project" value="UniProtKB-EC"/>
</dbReference>
<dbReference type="InterPro" id="IPR020103">
    <property type="entry name" value="PsdUridine_synth_cat_dom_sf"/>
</dbReference>
<protein>
    <recommendedName>
        <fullName evidence="4">tRNA pseudouridine synthase A</fullName>
        <ecNumber evidence="4">5.4.99.12</ecNumber>
    </recommendedName>
    <alternativeName>
        <fullName evidence="4">tRNA pseudouridine(38-40) synthase</fullName>
    </alternativeName>
    <alternativeName>
        <fullName evidence="4">tRNA pseudouridylate synthase I</fullName>
    </alternativeName>
    <alternativeName>
        <fullName evidence="4">tRNA-uridine isomerase I</fullName>
    </alternativeName>
</protein>
<comment type="caution">
    <text evidence="4">Lacks conserved residue(s) required for the propagation of feature annotation.</text>
</comment>
<keyword evidence="10" id="KW-1185">Reference proteome</keyword>
<dbReference type="EC" id="5.4.99.12" evidence="4"/>
<dbReference type="EMBL" id="CP036279">
    <property type="protein sequence ID" value="QDU59529.1"/>
    <property type="molecule type" value="Genomic_DNA"/>
</dbReference>
<evidence type="ECO:0000256" key="5">
    <source>
        <dbReference type="PIRSR" id="PIRSR001430-1"/>
    </source>
</evidence>
<dbReference type="SUPFAM" id="SSF55120">
    <property type="entry name" value="Pseudouridine synthase"/>
    <property type="match status" value="1"/>
</dbReference>
<organism evidence="9 10">
    <name type="scientific">Kolteria novifilia</name>
    <dbReference type="NCBI Taxonomy" id="2527975"/>
    <lineage>
        <taxon>Bacteria</taxon>
        <taxon>Pseudomonadati</taxon>
        <taxon>Planctomycetota</taxon>
        <taxon>Planctomycetia</taxon>
        <taxon>Kolteriales</taxon>
        <taxon>Kolteriaceae</taxon>
        <taxon>Kolteria</taxon>
    </lineage>
</organism>
<comment type="subunit">
    <text evidence="4">Homodimer.</text>
</comment>
<dbReference type="KEGG" id="knv:Pan216_03580"/>
<evidence type="ECO:0000256" key="3">
    <source>
        <dbReference type="ARBA" id="ARBA00023235"/>
    </source>
</evidence>
<evidence type="ECO:0000256" key="6">
    <source>
        <dbReference type="PIRSR" id="PIRSR001430-2"/>
    </source>
</evidence>
<evidence type="ECO:0000256" key="1">
    <source>
        <dbReference type="ARBA" id="ARBA00009375"/>
    </source>
</evidence>
<dbReference type="GO" id="GO:0003723">
    <property type="term" value="F:RNA binding"/>
    <property type="evidence" value="ECO:0007669"/>
    <property type="project" value="InterPro"/>
</dbReference>
<evidence type="ECO:0000313" key="10">
    <source>
        <dbReference type="Proteomes" id="UP000317093"/>
    </source>
</evidence>
<dbReference type="HAMAP" id="MF_00171">
    <property type="entry name" value="TruA"/>
    <property type="match status" value="1"/>
</dbReference>
<dbReference type="Gene3D" id="3.30.70.580">
    <property type="entry name" value="Pseudouridine synthase I, catalytic domain, N-terminal subdomain"/>
    <property type="match status" value="1"/>
</dbReference>
<evidence type="ECO:0000256" key="4">
    <source>
        <dbReference type="HAMAP-Rule" id="MF_00171"/>
    </source>
</evidence>
<reference evidence="9 10" key="1">
    <citation type="submission" date="2019-02" db="EMBL/GenBank/DDBJ databases">
        <title>Deep-cultivation of Planctomycetes and their phenomic and genomic characterization uncovers novel biology.</title>
        <authorList>
            <person name="Wiegand S."/>
            <person name="Jogler M."/>
            <person name="Boedeker C."/>
            <person name="Pinto D."/>
            <person name="Vollmers J."/>
            <person name="Rivas-Marin E."/>
            <person name="Kohn T."/>
            <person name="Peeters S.H."/>
            <person name="Heuer A."/>
            <person name="Rast P."/>
            <person name="Oberbeckmann S."/>
            <person name="Bunk B."/>
            <person name="Jeske O."/>
            <person name="Meyerdierks A."/>
            <person name="Storesund J.E."/>
            <person name="Kallscheuer N."/>
            <person name="Luecker S."/>
            <person name="Lage O.M."/>
            <person name="Pohl T."/>
            <person name="Merkel B.J."/>
            <person name="Hornburger P."/>
            <person name="Mueller R.-W."/>
            <person name="Bruemmer F."/>
            <person name="Labrenz M."/>
            <person name="Spormann A.M."/>
            <person name="Op den Camp H."/>
            <person name="Overmann J."/>
            <person name="Amann R."/>
            <person name="Jetten M.S.M."/>
            <person name="Mascher T."/>
            <person name="Medema M.H."/>
            <person name="Devos D.P."/>
            <person name="Kaster A.-K."/>
            <person name="Ovreas L."/>
            <person name="Rohde M."/>
            <person name="Galperin M.Y."/>
            <person name="Jogler C."/>
        </authorList>
    </citation>
    <scope>NUCLEOTIDE SEQUENCE [LARGE SCALE GENOMIC DNA]</scope>
    <source>
        <strain evidence="9 10">Pan216</strain>
    </source>
</reference>
<dbReference type="FunFam" id="3.30.70.580:FF:000001">
    <property type="entry name" value="tRNA pseudouridine synthase A"/>
    <property type="match status" value="1"/>
</dbReference>
<dbReference type="PANTHER" id="PTHR11142">
    <property type="entry name" value="PSEUDOURIDYLATE SYNTHASE"/>
    <property type="match status" value="1"/>
</dbReference>
<dbReference type="InterPro" id="IPR001406">
    <property type="entry name" value="PsdUridine_synth_TruA"/>
</dbReference>
<feature type="active site" description="Nucleophile" evidence="4 5">
    <location>
        <position position="58"/>
    </location>
</feature>
<dbReference type="AlphaFoldDB" id="A0A518AXR7"/>
<gene>
    <name evidence="4 9" type="primary">truA</name>
    <name evidence="9" type="ORF">Pan216_03580</name>
</gene>
<comment type="similarity">
    <text evidence="1 4 7">Belongs to the tRNA pseudouridine synthase TruA family.</text>
</comment>
<accession>A0A518AXR7</accession>
<keyword evidence="3 4" id="KW-0413">Isomerase</keyword>
<dbReference type="Pfam" id="PF01416">
    <property type="entry name" value="PseudoU_synth_1"/>
    <property type="match status" value="2"/>
</dbReference>
<evidence type="ECO:0000256" key="7">
    <source>
        <dbReference type="RuleBase" id="RU003792"/>
    </source>
</evidence>
<dbReference type="Proteomes" id="UP000317093">
    <property type="component" value="Chromosome"/>
</dbReference>
<evidence type="ECO:0000259" key="8">
    <source>
        <dbReference type="Pfam" id="PF01416"/>
    </source>
</evidence>
<evidence type="ECO:0000256" key="2">
    <source>
        <dbReference type="ARBA" id="ARBA00022694"/>
    </source>
</evidence>